<dbReference type="InterPro" id="IPR004143">
    <property type="entry name" value="BPL_LPL_catalytic"/>
</dbReference>
<feature type="binding site" evidence="5">
    <location>
        <begin position="152"/>
        <end position="154"/>
    </location>
    <ligand>
        <name>substrate</name>
    </ligand>
</feature>
<comment type="subcellular location">
    <subcellularLocation>
        <location evidence="5">Cytoplasm</location>
    </subcellularLocation>
</comment>
<dbReference type="Pfam" id="PF21948">
    <property type="entry name" value="LplA-B_cat"/>
    <property type="match status" value="1"/>
</dbReference>
<reference evidence="8 9" key="1">
    <citation type="submission" date="2020-09" db="EMBL/GenBank/DDBJ databases">
        <title>Methylomonas albis sp. nov. and Methylomonas fluvii sp. nov.: Two cold-adapted methanotrophs from the River Elbe and an amended description of Methylovulum psychrotolerans strain Eb1.</title>
        <authorList>
            <person name="Bussmann I.K."/>
            <person name="Klings K.-W."/>
            <person name="Warnstedt J."/>
            <person name="Hoppert M."/>
            <person name="Saborowski A."/>
            <person name="Horn F."/>
            <person name="Liebner S."/>
        </authorList>
    </citation>
    <scope>NUCLEOTIDE SEQUENCE [LARGE SCALE GENOMIC DNA]</scope>
    <source>
        <strain evidence="8 9">EbB</strain>
    </source>
</reference>
<comment type="miscellaneous">
    <text evidence="5">In the reaction, the free carboxyl group of octanoic acid is attached via an amide linkage to the epsilon-amino group of a specific lysine residue of lipoyl domains of lipoate-dependent enzymes.</text>
</comment>
<protein>
    <recommendedName>
        <fullName evidence="5 6">Octanoyltransferase</fullName>
        <ecNumber evidence="5 6">2.3.1.181</ecNumber>
    </recommendedName>
    <alternativeName>
        <fullName evidence="5">Lipoate-protein ligase B</fullName>
    </alternativeName>
    <alternativeName>
        <fullName evidence="5">Lipoyl/octanoyl transferase</fullName>
    </alternativeName>
    <alternativeName>
        <fullName evidence="5">Octanoyl-[acyl-carrier-protein]-protein N-octanoyltransferase</fullName>
    </alternativeName>
</protein>
<dbReference type="Gene3D" id="3.30.930.10">
    <property type="entry name" value="Bira Bifunctional Protein, Domain 2"/>
    <property type="match status" value="1"/>
</dbReference>
<evidence type="ECO:0000259" key="7">
    <source>
        <dbReference type="PROSITE" id="PS51733"/>
    </source>
</evidence>
<feature type="active site" description="Acyl-thioester intermediate" evidence="5">
    <location>
        <position position="170"/>
    </location>
</feature>
<dbReference type="InterPro" id="IPR020605">
    <property type="entry name" value="Octanoyltransferase_CS"/>
</dbReference>
<evidence type="ECO:0000256" key="4">
    <source>
        <dbReference type="ARBA" id="ARBA00024732"/>
    </source>
</evidence>
<evidence type="ECO:0000256" key="3">
    <source>
        <dbReference type="ARBA" id="ARBA00023315"/>
    </source>
</evidence>
<dbReference type="HAMAP" id="MF_00013">
    <property type="entry name" value="LipB"/>
    <property type="match status" value="1"/>
</dbReference>
<keyword evidence="5" id="KW-0963">Cytoplasm</keyword>
<dbReference type="EC" id="2.3.1.181" evidence="5 6"/>
<keyword evidence="9" id="KW-1185">Reference proteome</keyword>
<proteinExistence type="inferred from homology"/>
<dbReference type="EMBL" id="JACXST010000001">
    <property type="protein sequence ID" value="MBD9360646.1"/>
    <property type="molecule type" value="Genomic_DNA"/>
</dbReference>
<evidence type="ECO:0000313" key="9">
    <source>
        <dbReference type="Proteomes" id="UP000641152"/>
    </source>
</evidence>
<dbReference type="PANTHER" id="PTHR10993:SF7">
    <property type="entry name" value="LIPOYLTRANSFERASE 2, MITOCHONDRIAL-RELATED"/>
    <property type="match status" value="1"/>
</dbReference>
<dbReference type="Proteomes" id="UP000641152">
    <property type="component" value="Unassembled WGS sequence"/>
</dbReference>
<dbReference type="PROSITE" id="PS01313">
    <property type="entry name" value="LIPB"/>
    <property type="match status" value="1"/>
</dbReference>
<dbReference type="InterPro" id="IPR000544">
    <property type="entry name" value="Octanoyltransferase"/>
</dbReference>
<comment type="function">
    <text evidence="4 5 6">Catalyzes the transfer of endogenously produced octanoic acid from octanoyl-acyl-carrier-protein onto the lipoyl domains of lipoate-dependent enzymes. Lipoyl-ACP can also act as a substrate although octanoyl-ACP is likely to be the physiological substrate.</text>
</comment>
<keyword evidence="3 5" id="KW-0012">Acyltransferase</keyword>
<dbReference type="PIRSF" id="PIRSF016262">
    <property type="entry name" value="LPLase"/>
    <property type="match status" value="1"/>
</dbReference>
<feature type="site" description="Lowers pKa of active site Cys" evidence="5">
    <location>
        <position position="136"/>
    </location>
</feature>
<evidence type="ECO:0000256" key="6">
    <source>
        <dbReference type="PIRNR" id="PIRNR016262"/>
    </source>
</evidence>
<comment type="pathway">
    <text evidence="1 5 6">Protein modification; protein lipoylation via endogenous pathway; protein N(6)-(lipoyl)lysine from octanoyl-[acyl-carrier-protein]: step 1/2.</text>
</comment>
<feature type="binding site" evidence="5">
    <location>
        <begin position="72"/>
        <end position="79"/>
    </location>
    <ligand>
        <name>substrate</name>
    </ligand>
</feature>
<evidence type="ECO:0000256" key="1">
    <source>
        <dbReference type="ARBA" id="ARBA00004821"/>
    </source>
</evidence>
<name>A0ABR9DC14_9GAMM</name>
<comment type="catalytic activity">
    <reaction evidence="5 6">
        <text>octanoyl-[ACP] + L-lysyl-[protein] = N(6)-octanoyl-L-lysyl-[protein] + holo-[ACP] + H(+)</text>
        <dbReference type="Rhea" id="RHEA:17665"/>
        <dbReference type="Rhea" id="RHEA-COMP:9636"/>
        <dbReference type="Rhea" id="RHEA-COMP:9685"/>
        <dbReference type="Rhea" id="RHEA-COMP:9752"/>
        <dbReference type="Rhea" id="RHEA-COMP:9928"/>
        <dbReference type="ChEBI" id="CHEBI:15378"/>
        <dbReference type="ChEBI" id="CHEBI:29969"/>
        <dbReference type="ChEBI" id="CHEBI:64479"/>
        <dbReference type="ChEBI" id="CHEBI:78463"/>
        <dbReference type="ChEBI" id="CHEBI:78809"/>
        <dbReference type="EC" id="2.3.1.181"/>
    </reaction>
</comment>
<dbReference type="SUPFAM" id="SSF55681">
    <property type="entry name" value="Class II aaRS and biotin synthetases"/>
    <property type="match status" value="1"/>
</dbReference>
<comment type="similarity">
    <text evidence="5 6">Belongs to the LipB family.</text>
</comment>
<feature type="binding site" evidence="5">
    <location>
        <begin position="139"/>
        <end position="141"/>
    </location>
    <ligand>
        <name>substrate</name>
    </ligand>
</feature>
<feature type="domain" description="BPL/LPL catalytic" evidence="7">
    <location>
        <begin position="33"/>
        <end position="206"/>
    </location>
</feature>
<dbReference type="NCBIfam" id="TIGR00214">
    <property type="entry name" value="lipB"/>
    <property type="match status" value="1"/>
</dbReference>
<evidence type="ECO:0000256" key="2">
    <source>
        <dbReference type="ARBA" id="ARBA00022679"/>
    </source>
</evidence>
<dbReference type="PANTHER" id="PTHR10993">
    <property type="entry name" value="OCTANOYLTRANSFERASE"/>
    <property type="match status" value="1"/>
</dbReference>
<sequence length="206" mass="22791">MPSKATTILRDLGAQDYIGVWQAMQQFTAERDDNTDDEIWIVEHPPVYTLGLNGKREHFLKANNIAIVESDRGGQVTYHGPGQLVIYLLADLRRLNKGPRQMVTILESAVINTLRQYGIAAQAEPKAPGVYVNQQKIASLGLRIKRGCCYHGLSINNDMDLAPFTDINPCGYAGLQVTQLTDLGVKITNQELAVPVVHQLLQAIEI</sequence>
<comment type="caution">
    <text evidence="8">The sequence shown here is derived from an EMBL/GenBank/DDBJ whole genome shotgun (WGS) entry which is preliminary data.</text>
</comment>
<gene>
    <name evidence="5 8" type="primary">lipB</name>
    <name evidence="8" type="ORF">EBB_08875</name>
</gene>
<evidence type="ECO:0000313" key="8">
    <source>
        <dbReference type="EMBL" id="MBD9360646.1"/>
    </source>
</evidence>
<dbReference type="InterPro" id="IPR045864">
    <property type="entry name" value="aa-tRNA-synth_II/BPL/LPL"/>
</dbReference>
<dbReference type="GO" id="GO:0033819">
    <property type="term" value="F:lipoyl(octanoyl) transferase activity"/>
    <property type="evidence" value="ECO:0007669"/>
    <property type="project" value="UniProtKB-EC"/>
</dbReference>
<dbReference type="NCBIfam" id="NF010922">
    <property type="entry name" value="PRK14342.1"/>
    <property type="match status" value="1"/>
</dbReference>
<dbReference type="CDD" id="cd16444">
    <property type="entry name" value="LipB"/>
    <property type="match status" value="1"/>
</dbReference>
<evidence type="ECO:0000256" key="5">
    <source>
        <dbReference type="HAMAP-Rule" id="MF_00013"/>
    </source>
</evidence>
<dbReference type="PROSITE" id="PS51733">
    <property type="entry name" value="BPL_LPL_CATALYTIC"/>
    <property type="match status" value="1"/>
</dbReference>
<keyword evidence="2 5" id="KW-0808">Transferase</keyword>
<dbReference type="RefSeq" id="WP_192393369.1">
    <property type="nucleotide sequence ID" value="NZ_CAJHIU010000001.1"/>
</dbReference>
<accession>A0ABR9DC14</accession>
<organism evidence="8 9">
    <name type="scientific">Methylomonas fluvii</name>
    <dbReference type="NCBI Taxonomy" id="1854564"/>
    <lineage>
        <taxon>Bacteria</taxon>
        <taxon>Pseudomonadati</taxon>
        <taxon>Pseudomonadota</taxon>
        <taxon>Gammaproteobacteria</taxon>
        <taxon>Methylococcales</taxon>
        <taxon>Methylococcaceae</taxon>
        <taxon>Methylomonas</taxon>
    </lineage>
</organism>